<evidence type="ECO:0000313" key="2">
    <source>
        <dbReference type="EMBL" id="HIU43000.1"/>
    </source>
</evidence>
<feature type="transmembrane region" description="Helical" evidence="1">
    <location>
        <begin position="78"/>
        <end position="104"/>
    </location>
</feature>
<dbReference type="EMBL" id="DVMR01000017">
    <property type="protein sequence ID" value="HIU43000.1"/>
    <property type="molecule type" value="Genomic_DNA"/>
</dbReference>
<keyword evidence="1" id="KW-0472">Membrane</keyword>
<organism evidence="2 3">
    <name type="scientific">Candidatus Ventrousia excrementavium</name>
    <dbReference type="NCBI Taxonomy" id="2840961"/>
    <lineage>
        <taxon>Bacteria</taxon>
        <taxon>Bacillati</taxon>
        <taxon>Bacillota</taxon>
        <taxon>Clostridia</taxon>
        <taxon>Eubacteriales</taxon>
        <taxon>Clostridiaceae</taxon>
        <taxon>Clostridiaceae incertae sedis</taxon>
        <taxon>Candidatus Ventrousia</taxon>
    </lineage>
</organism>
<dbReference type="AlphaFoldDB" id="A0A9D1LKJ6"/>
<dbReference type="PANTHER" id="PTHR36007">
    <property type="entry name" value="TRANSPORT PROTEIN-RELATED"/>
    <property type="match status" value="1"/>
</dbReference>
<comment type="caution">
    <text evidence="2">The sequence shown here is derived from an EMBL/GenBank/DDBJ whole genome shotgun (WGS) entry which is preliminary data.</text>
</comment>
<dbReference type="Proteomes" id="UP000824073">
    <property type="component" value="Unassembled WGS sequence"/>
</dbReference>
<accession>A0A9D1LKJ6</accession>
<keyword evidence="1" id="KW-1133">Transmembrane helix</keyword>
<sequence length="135" mass="14750">MLPVVELRGSIPVAALMDVPWPEAYVLCVVGNMVPVPFLVLFSRRIFNYLRRGILKKPVQWVERRMGKKAVTVKKYRALGLFILVMIPLPGTGAWTGALVAAALNMRLKHALISIFFGVAAAGGIMTVLSYGLLG</sequence>
<name>A0A9D1LKJ6_9CLOT</name>
<feature type="transmembrane region" description="Helical" evidence="1">
    <location>
        <begin position="24"/>
        <end position="42"/>
    </location>
</feature>
<gene>
    <name evidence="2" type="ORF">IAB67_01740</name>
</gene>
<reference evidence="2" key="1">
    <citation type="submission" date="2020-10" db="EMBL/GenBank/DDBJ databases">
        <authorList>
            <person name="Gilroy R."/>
        </authorList>
    </citation>
    <scope>NUCLEOTIDE SEQUENCE</scope>
    <source>
        <strain evidence="2">CHK191-8634</strain>
    </source>
</reference>
<dbReference type="InterPro" id="IPR009577">
    <property type="entry name" value="Sm_multidrug_ex"/>
</dbReference>
<dbReference type="Pfam" id="PF06695">
    <property type="entry name" value="Sm_multidrug_ex"/>
    <property type="match status" value="1"/>
</dbReference>
<feature type="transmembrane region" description="Helical" evidence="1">
    <location>
        <begin position="110"/>
        <end position="134"/>
    </location>
</feature>
<keyword evidence="1" id="KW-0812">Transmembrane</keyword>
<proteinExistence type="predicted"/>
<dbReference type="PANTHER" id="PTHR36007:SF2">
    <property type="entry name" value="TRANSPORT PROTEIN-RELATED"/>
    <property type="match status" value="1"/>
</dbReference>
<evidence type="ECO:0000313" key="3">
    <source>
        <dbReference type="Proteomes" id="UP000824073"/>
    </source>
</evidence>
<protein>
    <submittedName>
        <fullName evidence="2">Small multi-drug export protein</fullName>
    </submittedName>
</protein>
<reference evidence="2" key="2">
    <citation type="journal article" date="2021" name="PeerJ">
        <title>Extensive microbial diversity within the chicken gut microbiome revealed by metagenomics and culture.</title>
        <authorList>
            <person name="Gilroy R."/>
            <person name="Ravi A."/>
            <person name="Getino M."/>
            <person name="Pursley I."/>
            <person name="Horton D.L."/>
            <person name="Alikhan N.F."/>
            <person name="Baker D."/>
            <person name="Gharbi K."/>
            <person name="Hall N."/>
            <person name="Watson M."/>
            <person name="Adriaenssens E.M."/>
            <person name="Foster-Nyarko E."/>
            <person name="Jarju S."/>
            <person name="Secka A."/>
            <person name="Antonio M."/>
            <person name="Oren A."/>
            <person name="Chaudhuri R.R."/>
            <person name="La Ragione R."/>
            <person name="Hildebrand F."/>
            <person name="Pallen M.J."/>
        </authorList>
    </citation>
    <scope>NUCLEOTIDE SEQUENCE</scope>
    <source>
        <strain evidence="2">CHK191-8634</strain>
    </source>
</reference>
<evidence type="ECO:0000256" key="1">
    <source>
        <dbReference type="SAM" id="Phobius"/>
    </source>
</evidence>